<evidence type="ECO:0000256" key="3">
    <source>
        <dbReference type="SAM" id="Coils"/>
    </source>
</evidence>
<dbReference type="SMART" id="SM00448">
    <property type="entry name" value="REC"/>
    <property type="match status" value="1"/>
</dbReference>
<keyword evidence="3" id="KW-0175">Coiled coil</keyword>
<dbReference type="SUPFAM" id="SSF52172">
    <property type="entry name" value="CheY-like"/>
    <property type="match status" value="1"/>
</dbReference>
<dbReference type="AlphaFoldDB" id="A0A1M7YXY3"/>
<dbReference type="InterPro" id="IPR050595">
    <property type="entry name" value="Bact_response_regulator"/>
</dbReference>
<dbReference type="Gene3D" id="3.40.50.2300">
    <property type="match status" value="1"/>
</dbReference>
<dbReference type="Pfam" id="PF00072">
    <property type="entry name" value="Response_reg"/>
    <property type="match status" value="1"/>
</dbReference>
<evidence type="ECO:0000256" key="1">
    <source>
        <dbReference type="ARBA" id="ARBA00022553"/>
    </source>
</evidence>
<dbReference type="STRING" id="1117707.VQ7734_03271"/>
<feature type="domain" description="Response regulatory" evidence="4">
    <location>
        <begin position="263"/>
        <end position="379"/>
    </location>
</feature>
<dbReference type="PANTHER" id="PTHR44591:SF3">
    <property type="entry name" value="RESPONSE REGULATORY DOMAIN-CONTAINING PROTEIN"/>
    <property type="match status" value="1"/>
</dbReference>
<dbReference type="RefSeq" id="WP_073584497.1">
    <property type="nucleotide sequence ID" value="NZ_AP024897.1"/>
</dbReference>
<dbReference type="PROSITE" id="PS50110">
    <property type="entry name" value="RESPONSE_REGULATORY"/>
    <property type="match status" value="1"/>
</dbReference>
<reference evidence="6" key="1">
    <citation type="submission" date="2016-12" db="EMBL/GenBank/DDBJ databases">
        <authorList>
            <person name="Rodrigo-Torres L."/>
            <person name="Arahal R.D."/>
            <person name="Lucena T."/>
        </authorList>
    </citation>
    <scope>NUCLEOTIDE SEQUENCE [LARGE SCALE GENOMIC DNA]</scope>
</reference>
<evidence type="ECO:0000313" key="5">
    <source>
        <dbReference type="EMBL" id="SHO57501.1"/>
    </source>
</evidence>
<dbReference type="OrthoDB" id="9796655at2"/>
<dbReference type="PANTHER" id="PTHR44591">
    <property type="entry name" value="STRESS RESPONSE REGULATOR PROTEIN 1"/>
    <property type="match status" value="1"/>
</dbReference>
<evidence type="ECO:0000259" key="4">
    <source>
        <dbReference type="PROSITE" id="PS50110"/>
    </source>
</evidence>
<name>A0A1M7YXY3_9VIBR</name>
<evidence type="ECO:0000313" key="6">
    <source>
        <dbReference type="Proteomes" id="UP000184600"/>
    </source>
</evidence>
<keyword evidence="1 2" id="KW-0597">Phosphoprotein</keyword>
<keyword evidence="6" id="KW-1185">Reference proteome</keyword>
<sequence length="384" mass="44112">MQGQEIPVSVFIFYDSLEVLDQVREIATPCFSQIYSFEYESDEEELVRRLQQKEFHGILCIFAYDHPGHSLKLKQQLDHHPALAKLRTVPGISMLVCDKTHRKSAYLMCENHQFYTYETIKPVYDIFRFQLTLYQLKDMILTQIQHVEEEQNIHQMSDELNASYQALEAIETRIEKEKQRQSDALAKVITPLEDVIEHIPAGEWKRVLSRMISTHPDASGLQLSSLKKNLHDLHTLHDEFIDEMSFAIREAQHKDSEAEVIPLILAADDQPVMLKIISTILEPRGYKVETANNGAEALLKAKVIIPHVILLDIDMPVMDGFRTLKAIQGLPELEHVSVIMLTSYTDKSVFQKCITCGAKDYIVKPTKGDILVKKIEKVMNREEA</sequence>
<accession>A0A1M7YXY3</accession>
<dbReference type="GO" id="GO:0000160">
    <property type="term" value="P:phosphorelay signal transduction system"/>
    <property type="evidence" value="ECO:0007669"/>
    <property type="project" value="InterPro"/>
</dbReference>
<protein>
    <submittedName>
        <fullName evidence="5">Chemotaxis protein CheY</fullName>
    </submittedName>
</protein>
<proteinExistence type="predicted"/>
<dbReference type="InterPro" id="IPR011006">
    <property type="entry name" value="CheY-like_superfamily"/>
</dbReference>
<evidence type="ECO:0000256" key="2">
    <source>
        <dbReference type="PROSITE-ProRule" id="PRU00169"/>
    </source>
</evidence>
<gene>
    <name evidence="5" type="primary">cheY_3</name>
    <name evidence="5" type="ORF">VQ7734_03271</name>
</gene>
<organism evidence="5 6">
    <name type="scientific">Vibrio quintilis</name>
    <dbReference type="NCBI Taxonomy" id="1117707"/>
    <lineage>
        <taxon>Bacteria</taxon>
        <taxon>Pseudomonadati</taxon>
        <taxon>Pseudomonadota</taxon>
        <taxon>Gammaproteobacteria</taxon>
        <taxon>Vibrionales</taxon>
        <taxon>Vibrionaceae</taxon>
        <taxon>Vibrio</taxon>
    </lineage>
</organism>
<dbReference type="InterPro" id="IPR001789">
    <property type="entry name" value="Sig_transdc_resp-reg_receiver"/>
</dbReference>
<feature type="modified residue" description="4-aspartylphosphate" evidence="2">
    <location>
        <position position="312"/>
    </location>
</feature>
<dbReference type="EMBL" id="FRFG01000041">
    <property type="protein sequence ID" value="SHO57501.1"/>
    <property type="molecule type" value="Genomic_DNA"/>
</dbReference>
<dbReference type="Proteomes" id="UP000184600">
    <property type="component" value="Unassembled WGS sequence"/>
</dbReference>
<feature type="coiled-coil region" evidence="3">
    <location>
        <begin position="160"/>
        <end position="187"/>
    </location>
</feature>